<evidence type="ECO:0000313" key="3">
    <source>
        <dbReference type="Proteomes" id="UP000198956"/>
    </source>
</evidence>
<evidence type="ECO:0000313" key="2">
    <source>
        <dbReference type="EMBL" id="SDG73379.1"/>
    </source>
</evidence>
<dbReference type="InterPro" id="IPR024301">
    <property type="entry name" value="Amidase_6"/>
</dbReference>
<name>A0A1G7WNA7_ANETH</name>
<proteinExistence type="predicted"/>
<organism evidence="2 3">
    <name type="scientific">Aneurinibacillus thermoaerophilus</name>
    <dbReference type="NCBI Taxonomy" id="143495"/>
    <lineage>
        <taxon>Bacteria</taxon>
        <taxon>Bacillati</taxon>
        <taxon>Bacillota</taxon>
        <taxon>Bacilli</taxon>
        <taxon>Bacillales</taxon>
        <taxon>Paenibacillaceae</taxon>
        <taxon>Aneurinibacillus group</taxon>
        <taxon>Aneurinibacillus</taxon>
    </lineage>
</organism>
<protein>
    <submittedName>
        <fullName evidence="2">Putative amidase domain-containing protein</fullName>
    </submittedName>
</protein>
<feature type="domain" description="Putative amidase" evidence="1">
    <location>
        <begin position="160"/>
        <end position="315"/>
    </location>
</feature>
<evidence type="ECO:0000259" key="1">
    <source>
        <dbReference type="Pfam" id="PF12671"/>
    </source>
</evidence>
<dbReference type="RefSeq" id="WP_057899774.1">
    <property type="nucleotide sequence ID" value="NZ_FNDE01000002.1"/>
</dbReference>
<dbReference type="EMBL" id="FNDE01000002">
    <property type="protein sequence ID" value="SDG73379.1"/>
    <property type="molecule type" value="Genomic_DNA"/>
</dbReference>
<dbReference type="PANTHER" id="PTHR40032">
    <property type="entry name" value="EXPORTED PROTEIN-RELATED"/>
    <property type="match status" value="1"/>
</dbReference>
<dbReference type="Pfam" id="PF12671">
    <property type="entry name" value="Amidase_6"/>
    <property type="match status" value="1"/>
</dbReference>
<accession>A0A1G7WNA7</accession>
<sequence length="320" mass="37390">MTTWREALEHYFQCRTKGMIVGTEELDSYLGEGTKAEMIQACNARRRQQLSARNARPLKSRLQLSGIQIEKEGTTEIIVRVEANEWYAYQLENQWYEQEKEVRTRIVLRKCEENWVVEQEEPIVAHLNAWESEALEVLCLGGNDKYEVEDGSEHGLRYTYDRLQAVRYAEAWWDGYNPQFRHFDVDCTNFISQCLYAGGIPMRYTGNKATGWWYRGGNSPSAQWSHSWAVAHSFRWYLEKGGHIKTEVKTSAGELSLGDVICYDFDGDGRWQHSTIVVAKDSQGMPLVNAHTTNSRHRYWDYHDSTAYTPRIQYRFFHIL</sequence>
<dbReference type="AlphaFoldDB" id="A0A1G7WNA7"/>
<reference evidence="2 3" key="1">
    <citation type="submission" date="2016-10" db="EMBL/GenBank/DDBJ databases">
        <authorList>
            <person name="de Groot N.N."/>
        </authorList>
    </citation>
    <scope>NUCLEOTIDE SEQUENCE [LARGE SCALE GENOMIC DNA]</scope>
    <source>
        <strain evidence="2 3">L 420-91</strain>
    </source>
</reference>
<gene>
    <name evidence="2" type="ORF">SAMN04489735_100219</name>
</gene>
<dbReference type="PANTHER" id="PTHR40032:SF1">
    <property type="entry name" value="EXPORTED PROTEIN"/>
    <property type="match status" value="1"/>
</dbReference>
<dbReference type="Proteomes" id="UP000198956">
    <property type="component" value="Unassembled WGS sequence"/>
</dbReference>